<accession>A0ABM4BJK4</accession>
<evidence type="ECO:0000259" key="1">
    <source>
        <dbReference type="PROSITE" id="PS00028"/>
    </source>
</evidence>
<dbReference type="PROSITE" id="PS00028">
    <property type="entry name" value="ZINC_FINGER_C2H2_1"/>
    <property type="match status" value="2"/>
</dbReference>
<name>A0ABM4BJK4_HYDVU</name>
<protein>
    <submittedName>
        <fullName evidence="3 4">Zinc finger protein 511</fullName>
    </submittedName>
</protein>
<dbReference type="SMART" id="SM00355">
    <property type="entry name" value="ZnF_C2H2"/>
    <property type="match status" value="3"/>
</dbReference>
<proteinExistence type="predicted"/>
<evidence type="ECO:0000313" key="4">
    <source>
        <dbReference type="RefSeq" id="XP_065649228.1"/>
    </source>
</evidence>
<keyword evidence="2" id="KW-1185">Reference proteome</keyword>
<dbReference type="RefSeq" id="XP_065649228.1">
    <property type="nucleotide sequence ID" value="XM_065793156.1"/>
</dbReference>
<evidence type="ECO:0000313" key="2">
    <source>
        <dbReference type="Proteomes" id="UP001652625"/>
    </source>
</evidence>
<dbReference type="PANTHER" id="PTHR21354:SF0">
    <property type="entry name" value="ZINC FINGER PROTEIN 511"/>
    <property type="match status" value="1"/>
</dbReference>
<feature type="domain" description="C2H2-type" evidence="1">
    <location>
        <begin position="50"/>
        <end position="73"/>
    </location>
</feature>
<gene>
    <name evidence="3 4" type="primary">LOC101241569</name>
</gene>
<evidence type="ECO:0000313" key="3">
    <source>
        <dbReference type="RefSeq" id="XP_065649227.1"/>
    </source>
</evidence>
<dbReference type="PANTHER" id="PTHR21354">
    <property type="entry name" value="ZINC FINGER PROTEIN 511"/>
    <property type="match status" value="1"/>
</dbReference>
<reference evidence="3 4" key="1">
    <citation type="submission" date="2025-05" db="UniProtKB">
        <authorList>
            <consortium name="RefSeq"/>
        </authorList>
    </citation>
    <scope>IDENTIFICATION</scope>
</reference>
<sequence length="274" mass="31964">MLQIKRRFPPEDPFFEDGDILFTRLIRTVDETVDSITESLDAVNISSFKCSIKGCSKIFSSPFLYNQHFDLLHRYVCHSCNRHLPSNYLLELHLMETHDTYFQACLEKGLEVYQCYLQSCKMKFVNEETRKKHLVDIHHYPADFKFSVSKRNLKENQIKKVMKKNLDNNSETAMEIDIEKITDKNTKILSFNDGVPFKSSNGKIDNEFPRQCVTDKKLSKQCQVDNELKSEENKIEKVTNDCGLHNSFQNKQKTTAKLPKSVSFGRGRQRAFIK</sequence>
<feature type="domain" description="C2H2-type" evidence="1">
    <location>
        <begin position="77"/>
        <end position="98"/>
    </location>
</feature>
<dbReference type="GeneID" id="101241569"/>
<dbReference type="Proteomes" id="UP001652625">
    <property type="component" value="Chromosome 03"/>
</dbReference>
<dbReference type="RefSeq" id="XP_065649227.1">
    <property type="nucleotide sequence ID" value="XM_065793155.1"/>
</dbReference>
<organism evidence="2 3">
    <name type="scientific">Hydra vulgaris</name>
    <name type="common">Hydra</name>
    <name type="synonym">Hydra attenuata</name>
    <dbReference type="NCBI Taxonomy" id="6087"/>
    <lineage>
        <taxon>Eukaryota</taxon>
        <taxon>Metazoa</taxon>
        <taxon>Cnidaria</taxon>
        <taxon>Hydrozoa</taxon>
        <taxon>Hydroidolina</taxon>
        <taxon>Anthoathecata</taxon>
        <taxon>Aplanulata</taxon>
        <taxon>Hydridae</taxon>
        <taxon>Hydra</taxon>
    </lineage>
</organism>
<dbReference type="InterPro" id="IPR039258">
    <property type="entry name" value="ZNF511"/>
</dbReference>
<dbReference type="InterPro" id="IPR013087">
    <property type="entry name" value="Znf_C2H2_type"/>
</dbReference>